<dbReference type="InterPro" id="IPR016484">
    <property type="entry name" value="GTPase_Der"/>
</dbReference>
<protein>
    <recommendedName>
        <fullName evidence="2 8">GTPase Der</fullName>
    </recommendedName>
    <alternativeName>
        <fullName evidence="7 8">GTP-binding protein EngA</fullName>
    </alternativeName>
</protein>
<feature type="binding site" evidence="8">
    <location>
        <begin position="13"/>
        <end position="20"/>
    </location>
    <ligand>
        <name>GTP</name>
        <dbReference type="ChEBI" id="CHEBI:37565"/>
        <label>1</label>
    </ligand>
</feature>
<dbReference type="Proteomes" id="UP000265964">
    <property type="component" value="Unassembled WGS sequence"/>
</dbReference>
<keyword evidence="4 10" id="KW-0677">Repeat</keyword>
<feature type="domain" description="EngA-type G" evidence="12">
    <location>
        <begin position="241"/>
        <end position="414"/>
    </location>
</feature>
<gene>
    <name evidence="8 13" type="primary">der</name>
    <name evidence="13" type="ORF">CKF59_06975</name>
</gene>
<feature type="binding site" evidence="8">
    <location>
        <begin position="122"/>
        <end position="125"/>
    </location>
    <ligand>
        <name>GTP</name>
        <dbReference type="ChEBI" id="CHEBI:37565"/>
        <label>1</label>
    </ligand>
</feature>
<dbReference type="FunFam" id="3.40.50.300:FF:000057">
    <property type="entry name" value="GTPase Der"/>
    <property type="match status" value="1"/>
</dbReference>
<dbReference type="HAMAP" id="MF_00195">
    <property type="entry name" value="GTPase_Der"/>
    <property type="match status" value="1"/>
</dbReference>
<keyword evidence="6 8" id="KW-0342">GTP-binding</keyword>
<comment type="function">
    <text evidence="8 10">GTPase that plays an essential role in the late steps of ribosome biogenesis.</text>
</comment>
<evidence type="ECO:0000313" key="14">
    <source>
        <dbReference type="Proteomes" id="UP000265964"/>
    </source>
</evidence>
<dbReference type="GO" id="GO:0043022">
    <property type="term" value="F:ribosome binding"/>
    <property type="evidence" value="ECO:0007669"/>
    <property type="project" value="TreeGrafter"/>
</dbReference>
<feature type="compositionally biased region" description="Basic residues" evidence="11">
    <location>
        <begin position="505"/>
        <end position="529"/>
    </location>
</feature>
<feature type="binding site" evidence="8">
    <location>
        <begin position="247"/>
        <end position="254"/>
    </location>
    <ligand>
        <name>GTP</name>
        <dbReference type="ChEBI" id="CHEBI:37565"/>
        <label>2</label>
    </ligand>
</feature>
<dbReference type="InterPro" id="IPR003593">
    <property type="entry name" value="AAA+_ATPase"/>
</dbReference>
<keyword evidence="3 8" id="KW-0690">Ribosome biogenesis</keyword>
<comment type="subunit">
    <text evidence="8">Associates with the 50S ribosomal subunit.</text>
</comment>
<dbReference type="InterPro" id="IPR032859">
    <property type="entry name" value="KH_dom-like"/>
</dbReference>
<dbReference type="InterPro" id="IPR027417">
    <property type="entry name" value="P-loop_NTPase"/>
</dbReference>
<dbReference type="RefSeq" id="WP_119535223.1">
    <property type="nucleotide sequence ID" value="NZ_NRJF01000231.1"/>
</dbReference>
<keyword evidence="14" id="KW-1185">Reference proteome</keyword>
<accession>A0A3A1Y8J2</accession>
<dbReference type="CDD" id="cd01895">
    <property type="entry name" value="EngA2"/>
    <property type="match status" value="1"/>
</dbReference>
<dbReference type="PRINTS" id="PR00326">
    <property type="entry name" value="GTP1OBG"/>
</dbReference>
<sequence>MFANQKTVIALVGRPNVGKSTLFNRLTKTRDALVADFPGLTRDRKYGIARYQDQEYILIDTGGLDGNEEGIETKMAEQSLLAIQEADIVFMLVDARAGLMPGDTAIVNLLRKREKPVILVANKIDGLDREQALADFYILGFDKVMGISSSNNIGISSLLDFTFDYIDSGKIHHSDDLDFADEDAEVEDEFNDDYNQEDDLIDQDFEYLDESEIEDKIKDVTESSIREDLDSTANQILNNNIKIALVGRPNVGKSTLTNCLLGEDRVIVYDMPGTTRDSIYIPLEHNGQNYTIIDTAGVRKKGKIYEAVEKFSVIKTLQAIEDSNVCLLVIDATQGLADQDLSLLSFILNAGRSIVILLNKWDAVTDDERKAIREEIDRKLGFADFARIHYISALKKHGIGDIFKFVQEAYLSANIKVNTSMLTRILQMALHNHQPPQVNGRRVKLKYAHAGGHNPPIIVVHGNMSKELPESYKKYLINYFRRTLNIIGSPINFKFEDSKNPYKNKQNKLTKSQIRKRKRLQKFIKRQSS</sequence>
<dbReference type="EMBL" id="NRJF01000231">
    <property type="protein sequence ID" value="RIY32437.1"/>
    <property type="molecule type" value="Genomic_DNA"/>
</dbReference>
<comment type="caution">
    <text evidence="13">The sequence shown here is derived from an EMBL/GenBank/DDBJ whole genome shotgun (WGS) entry which is preliminary data.</text>
</comment>
<dbReference type="GO" id="GO:0005525">
    <property type="term" value="F:GTP binding"/>
    <property type="evidence" value="ECO:0007669"/>
    <property type="project" value="UniProtKB-UniRule"/>
</dbReference>
<dbReference type="AlphaFoldDB" id="A0A3A1Y8J2"/>
<evidence type="ECO:0000256" key="11">
    <source>
        <dbReference type="SAM" id="MobiDB-lite"/>
    </source>
</evidence>
<evidence type="ECO:0000313" key="13">
    <source>
        <dbReference type="EMBL" id="RIY32437.1"/>
    </source>
</evidence>
<dbReference type="FunFam" id="3.30.300.20:FF:000004">
    <property type="entry name" value="GTPase Der"/>
    <property type="match status" value="1"/>
</dbReference>
<reference evidence="13 14" key="1">
    <citation type="submission" date="2017-08" db="EMBL/GenBank/DDBJ databases">
        <title>Reclassification of Bisgaard taxon 37 and 44.</title>
        <authorList>
            <person name="Christensen H."/>
        </authorList>
    </citation>
    <scope>NUCLEOTIDE SEQUENCE [LARGE SCALE GENOMIC DNA]</scope>
    <source>
        <strain evidence="13 14">EEAB3T1</strain>
    </source>
</reference>
<dbReference type="NCBIfam" id="TIGR03594">
    <property type="entry name" value="GTPase_EngA"/>
    <property type="match status" value="1"/>
</dbReference>
<evidence type="ECO:0000256" key="3">
    <source>
        <dbReference type="ARBA" id="ARBA00022517"/>
    </source>
</evidence>
<organism evidence="13 14">
    <name type="scientific">Psittacicella gerlachiana</name>
    <dbReference type="NCBI Taxonomy" id="2028574"/>
    <lineage>
        <taxon>Bacteria</taxon>
        <taxon>Pseudomonadati</taxon>
        <taxon>Pseudomonadota</taxon>
        <taxon>Gammaproteobacteria</taxon>
        <taxon>Pasteurellales</taxon>
        <taxon>Psittacicellaceae</taxon>
        <taxon>Psittacicella</taxon>
    </lineage>
</organism>
<evidence type="ECO:0000256" key="5">
    <source>
        <dbReference type="ARBA" id="ARBA00022741"/>
    </source>
</evidence>
<comment type="similarity">
    <text evidence="1 8 9 10">Belongs to the TRAFAC class TrmE-Era-EngA-EngB-Septin-like GTPase superfamily. EngA (Der) GTPase family.</text>
</comment>
<evidence type="ECO:0000259" key="12">
    <source>
        <dbReference type="PROSITE" id="PS51712"/>
    </source>
</evidence>
<feature type="domain" description="EngA-type G" evidence="12">
    <location>
        <begin position="7"/>
        <end position="170"/>
    </location>
</feature>
<evidence type="ECO:0000256" key="4">
    <source>
        <dbReference type="ARBA" id="ARBA00022737"/>
    </source>
</evidence>
<dbReference type="CDD" id="cd01894">
    <property type="entry name" value="EngA1"/>
    <property type="match status" value="1"/>
</dbReference>
<dbReference type="SMART" id="SM00382">
    <property type="entry name" value="AAA"/>
    <property type="match status" value="2"/>
</dbReference>
<feature type="binding site" evidence="8">
    <location>
        <begin position="294"/>
        <end position="298"/>
    </location>
    <ligand>
        <name>GTP</name>
        <dbReference type="ChEBI" id="CHEBI:37565"/>
        <label>2</label>
    </ligand>
</feature>
<dbReference type="Gene3D" id="3.30.300.20">
    <property type="match status" value="1"/>
</dbReference>
<evidence type="ECO:0000256" key="2">
    <source>
        <dbReference type="ARBA" id="ARBA00020953"/>
    </source>
</evidence>
<dbReference type="PANTHER" id="PTHR43834:SF6">
    <property type="entry name" value="GTPASE DER"/>
    <property type="match status" value="1"/>
</dbReference>
<dbReference type="InterPro" id="IPR005225">
    <property type="entry name" value="Small_GTP-bd"/>
</dbReference>
<evidence type="ECO:0000256" key="7">
    <source>
        <dbReference type="ARBA" id="ARBA00032345"/>
    </source>
</evidence>
<evidence type="ECO:0000256" key="8">
    <source>
        <dbReference type="HAMAP-Rule" id="MF_00195"/>
    </source>
</evidence>
<dbReference type="PIRSF" id="PIRSF006485">
    <property type="entry name" value="GTP-binding_EngA"/>
    <property type="match status" value="1"/>
</dbReference>
<dbReference type="FunFam" id="3.40.50.300:FF:000040">
    <property type="entry name" value="GTPase Der"/>
    <property type="match status" value="1"/>
</dbReference>
<dbReference type="Pfam" id="PF14714">
    <property type="entry name" value="KH_dom-like"/>
    <property type="match status" value="1"/>
</dbReference>
<dbReference type="NCBIfam" id="TIGR00231">
    <property type="entry name" value="small_GTP"/>
    <property type="match status" value="2"/>
</dbReference>
<feature type="region of interest" description="Disordered" evidence="11">
    <location>
        <begin position="498"/>
        <end position="529"/>
    </location>
</feature>
<proteinExistence type="inferred from homology"/>
<dbReference type="InterPro" id="IPR031166">
    <property type="entry name" value="G_ENGA"/>
</dbReference>
<dbReference type="Pfam" id="PF01926">
    <property type="entry name" value="MMR_HSR1"/>
    <property type="match status" value="2"/>
</dbReference>
<dbReference type="PROSITE" id="PS51712">
    <property type="entry name" value="G_ENGA"/>
    <property type="match status" value="2"/>
</dbReference>
<evidence type="ECO:0000256" key="10">
    <source>
        <dbReference type="RuleBase" id="RU004481"/>
    </source>
</evidence>
<dbReference type="SUPFAM" id="SSF52540">
    <property type="entry name" value="P-loop containing nucleoside triphosphate hydrolases"/>
    <property type="match status" value="2"/>
</dbReference>
<name>A0A3A1Y8J2_9GAMM</name>
<dbReference type="GO" id="GO:0042254">
    <property type="term" value="P:ribosome biogenesis"/>
    <property type="evidence" value="ECO:0007669"/>
    <property type="project" value="UniProtKB-KW"/>
</dbReference>
<evidence type="ECO:0000256" key="6">
    <source>
        <dbReference type="ARBA" id="ARBA00023134"/>
    </source>
</evidence>
<evidence type="ECO:0000256" key="1">
    <source>
        <dbReference type="ARBA" id="ARBA00008279"/>
    </source>
</evidence>
<dbReference type="Gene3D" id="3.40.50.300">
    <property type="entry name" value="P-loop containing nucleotide triphosphate hydrolases"/>
    <property type="match status" value="2"/>
</dbReference>
<dbReference type="OrthoDB" id="9805918at2"/>
<evidence type="ECO:0000256" key="9">
    <source>
        <dbReference type="PROSITE-ProRule" id="PRU01049"/>
    </source>
</evidence>
<dbReference type="PANTHER" id="PTHR43834">
    <property type="entry name" value="GTPASE DER"/>
    <property type="match status" value="1"/>
</dbReference>
<dbReference type="InterPro" id="IPR006073">
    <property type="entry name" value="GTP-bd"/>
</dbReference>
<keyword evidence="5 8" id="KW-0547">Nucleotide-binding</keyword>
<feature type="binding site" evidence="8">
    <location>
        <begin position="60"/>
        <end position="64"/>
    </location>
    <ligand>
        <name>GTP</name>
        <dbReference type="ChEBI" id="CHEBI:37565"/>
        <label>1</label>
    </ligand>
</feature>
<feature type="binding site" evidence="8">
    <location>
        <begin position="359"/>
        <end position="362"/>
    </location>
    <ligand>
        <name>GTP</name>
        <dbReference type="ChEBI" id="CHEBI:37565"/>
        <label>2</label>
    </ligand>
</feature>
<dbReference type="InterPro" id="IPR015946">
    <property type="entry name" value="KH_dom-like_a/b"/>
</dbReference>